<sequence>MKDPSNNENKNIKRIKILEDISFNLRVNHNFNTLQDCSSNKNIILIVDDLTDISLENSIKHKKNTFYMKLNRILNEIKKENNNLDYDALSVLRNKLDDIENNKISLNIIPIDKNNSNHKRKRLLDTLLENINIDYNNLKDDPFNINKKPIGPPPPPLIDKNKIWHFKRPRLPPPPPPKRFFNSKNSVYIPPRRKNSFLNPLFNVPEEKKEEEKIEKKKVTIECTIDSLDDLLKLIDDYPLKPDIEYSIDMESIHNIKEPLDELNNMIGMNNLKDNIVDQILYFIQKLHLTEHTKNGDFMHTVIYGPPGTGKTEIAKIIGKIFSKLDVLTNNIFRKATRADFIAGYLGQTALKTKDLVKECLGGVLFIDEAYALGHPEKRDSFAKECIDTLCEALSDNKENLMVIIAGYEEDLDKCFFAYNQGLNSRFPWRFKTDDYKGKELKLIFEKKVHDISWSFAEEIKTSWFEENIDYFKFYGRDMETLFSKTKIAHSKRVFCKPKCEKTKLTKSDVDKGFKMFIDNNEVKNRKDAAKMNYKEFMYI</sequence>
<proteinExistence type="inferred from homology"/>
<dbReference type="Gene3D" id="3.40.50.300">
    <property type="entry name" value="P-loop containing nucleotide triphosphate hydrolases"/>
    <property type="match status" value="1"/>
</dbReference>
<evidence type="ECO:0000256" key="2">
    <source>
        <dbReference type="ARBA" id="ARBA00022741"/>
    </source>
</evidence>
<accession>A0A6C0BZ64</accession>
<dbReference type="PANTHER" id="PTHR43392:SF2">
    <property type="entry name" value="AAA-TYPE ATPASE FAMILY PROTEIN _ ANKYRIN REPEAT FAMILY PROTEIN"/>
    <property type="match status" value="1"/>
</dbReference>
<dbReference type="InterPro" id="IPR003959">
    <property type="entry name" value="ATPase_AAA_core"/>
</dbReference>
<dbReference type="GO" id="GO:0005524">
    <property type="term" value="F:ATP binding"/>
    <property type="evidence" value="ECO:0007669"/>
    <property type="project" value="UniProtKB-KW"/>
</dbReference>
<dbReference type="SUPFAM" id="SSF52540">
    <property type="entry name" value="P-loop containing nucleoside triphosphate hydrolases"/>
    <property type="match status" value="1"/>
</dbReference>
<keyword evidence="3" id="KW-0067">ATP-binding</keyword>
<dbReference type="Pfam" id="PF00004">
    <property type="entry name" value="AAA"/>
    <property type="match status" value="1"/>
</dbReference>
<protein>
    <recommendedName>
        <fullName evidence="4">AAA+ ATPase domain-containing protein</fullName>
    </recommendedName>
</protein>
<keyword evidence="2" id="KW-0547">Nucleotide-binding</keyword>
<dbReference type="InterPro" id="IPR003593">
    <property type="entry name" value="AAA+_ATPase"/>
</dbReference>
<evidence type="ECO:0000259" key="4">
    <source>
        <dbReference type="SMART" id="SM00382"/>
    </source>
</evidence>
<evidence type="ECO:0000313" key="5">
    <source>
        <dbReference type="EMBL" id="QHS97382.1"/>
    </source>
</evidence>
<dbReference type="AlphaFoldDB" id="A0A6C0BZ64"/>
<evidence type="ECO:0000256" key="3">
    <source>
        <dbReference type="ARBA" id="ARBA00022840"/>
    </source>
</evidence>
<dbReference type="FunFam" id="3.40.50.300:FF:000216">
    <property type="entry name" value="Type VII secretion ATPase EccA"/>
    <property type="match status" value="1"/>
</dbReference>
<dbReference type="SMART" id="SM00382">
    <property type="entry name" value="AAA"/>
    <property type="match status" value="1"/>
</dbReference>
<dbReference type="InterPro" id="IPR050773">
    <property type="entry name" value="CbxX/CfxQ_RuBisCO_ESX"/>
</dbReference>
<dbReference type="PANTHER" id="PTHR43392">
    <property type="entry name" value="AAA-TYPE ATPASE FAMILY PROTEIN / ANKYRIN REPEAT FAMILY PROTEIN"/>
    <property type="match status" value="1"/>
</dbReference>
<dbReference type="EMBL" id="MN739294">
    <property type="protein sequence ID" value="QHS97382.1"/>
    <property type="molecule type" value="Genomic_DNA"/>
</dbReference>
<organism evidence="5">
    <name type="scientific">viral metagenome</name>
    <dbReference type="NCBI Taxonomy" id="1070528"/>
    <lineage>
        <taxon>unclassified sequences</taxon>
        <taxon>metagenomes</taxon>
        <taxon>organismal metagenomes</taxon>
    </lineage>
</organism>
<dbReference type="InterPro" id="IPR027417">
    <property type="entry name" value="P-loop_NTPase"/>
</dbReference>
<feature type="domain" description="AAA+ ATPase" evidence="4">
    <location>
        <begin position="297"/>
        <end position="416"/>
    </location>
</feature>
<name>A0A6C0BZ64_9ZZZZ</name>
<dbReference type="PRINTS" id="PR00819">
    <property type="entry name" value="CBXCFQXSUPER"/>
</dbReference>
<reference evidence="5" key="1">
    <citation type="journal article" date="2020" name="Nature">
        <title>Giant virus diversity and host interactions through global metagenomics.</title>
        <authorList>
            <person name="Schulz F."/>
            <person name="Roux S."/>
            <person name="Paez-Espino D."/>
            <person name="Jungbluth S."/>
            <person name="Walsh D.A."/>
            <person name="Denef V.J."/>
            <person name="McMahon K.D."/>
            <person name="Konstantinidis K.T."/>
            <person name="Eloe-Fadrosh E.A."/>
            <person name="Kyrpides N.C."/>
            <person name="Woyke T."/>
        </authorList>
    </citation>
    <scope>NUCLEOTIDE SEQUENCE</scope>
    <source>
        <strain evidence="5">GVMAG-M-3300020169-51</strain>
    </source>
</reference>
<dbReference type="GO" id="GO:0016887">
    <property type="term" value="F:ATP hydrolysis activity"/>
    <property type="evidence" value="ECO:0007669"/>
    <property type="project" value="InterPro"/>
</dbReference>
<comment type="similarity">
    <text evidence="1">Belongs to the CbxX/CfxQ family.</text>
</comment>
<evidence type="ECO:0000256" key="1">
    <source>
        <dbReference type="ARBA" id="ARBA00010378"/>
    </source>
</evidence>
<dbReference type="InterPro" id="IPR000641">
    <property type="entry name" value="CbxX/CfxQ"/>
</dbReference>